<evidence type="ECO:0000256" key="1">
    <source>
        <dbReference type="SAM" id="Phobius"/>
    </source>
</evidence>
<keyword evidence="1" id="KW-0812">Transmembrane</keyword>
<dbReference type="EMBL" id="UOEQ01000164">
    <property type="protein sequence ID" value="VAW18134.1"/>
    <property type="molecule type" value="Genomic_DNA"/>
</dbReference>
<proteinExistence type="predicted"/>
<evidence type="ECO:0000313" key="2">
    <source>
        <dbReference type="EMBL" id="VAW18134.1"/>
    </source>
</evidence>
<organism evidence="2">
    <name type="scientific">hydrothermal vent metagenome</name>
    <dbReference type="NCBI Taxonomy" id="652676"/>
    <lineage>
        <taxon>unclassified sequences</taxon>
        <taxon>metagenomes</taxon>
        <taxon>ecological metagenomes</taxon>
    </lineage>
</organism>
<accession>A0A3B0UBT1</accession>
<evidence type="ECO:0008006" key="3">
    <source>
        <dbReference type="Google" id="ProtNLM"/>
    </source>
</evidence>
<sequence>MQPSASTILPAVFLATVIFGGAVVLAKNDTMLGRWIAIDGSGTLILEQNSIGFNEHTVCELPNEIPEGDLFSMQIECANFYLYEGEFVRAFEKTILFEARYISPDELIVTIESTDDPVLYKRSYE</sequence>
<feature type="transmembrane region" description="Helical" evidence="1">
    <location>
        <begin position="6"/>
        <end position="26"/>
    </location>
</feature>
<reference evidence="2" key="1">
    <citation type="submission" date="2018-06" db="EMBL/GenBank/DDBJ databases">
        <authorList>
            <person name="Zhirakovskaya E."/>
        </authorList>
    </citation>
    <scope>NUCLEOTIDE SEQUENCE</scope>
</reference>
<name>A0A3B0UBT1_9ZZZZ</name>
<protein>
    <recommendedName>
        <fullName evidence="3">DUF2147 domain-containing protein</fullName>
    </recommendedName>
</protein>
<keyword evidence="1" id="KW-0472">Membrane</keyword>
<dbReference type="AlphaFoldDB" id="A0A3B0UBT1"/>
<keyword evidence="1" id="KW-1133">Transmembrane helix</keyword>
<gene>
    <name evidence="2" type="ORF">MNBD_ALPHA11-63</name>
</gene>